<dbReference type="PANTHER" id="PTHR15526">
    <property type="entry name" value="MUSKELIN"/>
    <property type="match status" value="1"/>
</dbReference>
<dbReference type="SUPFAM" id="SSF117281">
    <property type="entry name" value="Kelch motif"/>
    <property type="match status" value="1"/>
</dbReference>
<comment type="caution">
    <text evidence="1">The sequence shown here is derived from an EMBL/GenBank/DDBJ whole genome shotgun (WGS) entry which is preliminary data.</text>
</comment>
<dbReference type="Proteomes" id="UP001266305">
    <property type="component" value="Unassembled WGS sequence"/>
</dbReference>
<evidence type="ECO:0000313" key="1">
    <source>
        <dbReference type="EMBL" id="KAK2096625.1"/>
    </source>
</evidence>
<proteinExistence type="predicted"/>
<accession>A0ABQ9UIL5</accession>
<keyword evidence="2" id="KW-1185">Reference proteome</keyword>
<dbReference type="EMBL" id="JASSZA010000012">
    <property type="protein sequence ID" value="KAK2096625.1"/>
    <property type="molecule type" value="Genomic_DNA"/>
</dbReference>
<dbReference type="Gene3D" id="2.120.10.80">
    <property type="entry name" value="Kelch-type beta propeller"/>
    <property type="match status" value="1"/>
</dbReference>
<dbReference type="InterPro" id="IPR015915">
    <property type="entry name" value="Kelch-typ_b-propeller"/>
</dbReference>
<reference evidence="1 2" key="1">
    <citation type="submission" date="2023-05" db="EMBL/GenBank/DDBJ databases">
        <title>B98-5 Cell Line De Novo Hybrid Assembly: An Optical Mapping Approach.</title>
        <authorList>
            <person name="Kananen K."/>
            <person name="Auerbach J.A."/>
            <person name="Kautto E."/>
            <person name="Blachly J.S."/>
        </authorList>
    </citation>
    <scope>NUCLEOTIDE SEQUENCE [LARGE SCALE GENOMIC DNA]</scope>
    <source>
        <strain evidence="1">B95-8</strain>
        <tissue evidence="1">Cell line</tissue>
    </source>
</reference>
<gene>
    <name evidence="1" type="primary">MKLN1_1</name>
    <name evidence="1" type="ORF">P7K49_025659</name>
</gene>
<name>A0ABQ9UIL5_SAGOE</name>
<dbReference type="PANTHER" id="PTHR15526:SF5">
    <property type="entry name" value="MUSKELIN"/>
    <property type="match status" value="1"/>
</dbReference>
<dbReference type="InterPro" id="IPR052456">
    <property type="entry name" value="CTLH_complex_component"/>
</dbReference>
<sequence>MDEEVKDLDSYLVSVTSFSKNGPSARSCHKMCIDIQRRQIYTLGRYLDSSVRNSKSLKSDFYRYDIDTNTWMLLSEDTAADGGPKLVFDHQEQ</sequence>
<protein>
    <submittedName>
        <fullName evidence="1">Muskelin 1, intracellular mediator containing kelch motif</fullName>
    </submittedName>
</protein>
<evidence type="ECO:0000313" key="2">
    <source>
        <dbReference type="Proteomes" id="UP001266305"/>
    </source>
</evidence>
<organism evidence="1 2">
    <name type="scientific">Saguinus oedipus</name>
    <name type="common">Cotton-top tamarin</name>
    <name type="synonym">Oedipomidas oedipus</name>
    <dbReference type="NCBI Taxonomy" id="9490"/>
    <lineage>
        <taxon>Eukaryota</taxon>
        <taxon>Metazoa</taxon>
        <taxon>Chordata</taxon>
        <taxon>Craniata</taxon>
        <taxon>Vertebrata</taxon>
        <taxon>Euteleostomi</taxon>
        <taxon>Mammalia</taxon>
        <taxon>Eutheria</taxon>
        <taxon>Euarchontoglires</taxon>
        <taxon>Primates</taxon>
        <taxon>Haplorrhini</taxon>
        <taxon>Platyrrhini</taxon>
        <taxon>Cebidae</taxon>
        <taxon>Callitrichinae</taxon>
        <taxon>Saguinus</taxon>
    </lineage>
</organism>